<dbReference type="AlphaFoldDB" id="A0A1B0AFM3"/>
<dbReference type="Proteomes" id="UP000092445">
    <property type="component" value="Unassembled WGS sequence"/>
</dbReference>
<dbReference type="VEuPathDB" id="VectorBase:GPAI044151"/>
<proteinExistence type="predicted"/>
<dbReference type="EnsemblMetazoa" id="GPAI044151-RA">
    <property type="protein sequence ID" value="GPAI044151-PA"/>
    <property type="gene ID" value="GPAI044151"/>
</dbReference>
<sequence length="108" mass="11868">MSSWFREVLEAKKVPSSGNKILPHSFNRANPGVIRATLSILDMLKGNSCCSCCELLSGHSIEILPFFSLVSGCSLKIVKTNFDNSDGEHIATPKLCWRKILLLQCGSK</sequence>
<accession>A0A1B0AFM3</accession>
<keyword evidence="2" id="KW-1185">Reference proteome</keyword>
<reference evidence="1" key="2">
    <citation type="submission" date="2020-05" db="UniProtKB">
        <authorList>
            <consortium name="EnsemblMetazoa"/>
        </authorList>
    </citation>
    <scope>IDENTIFICATION</scope>
    <source>
        <strain evidence="1">IAEA</strain>
    </source>
</reference>
<reference evidence="2" key="1">
    <citation type="submission" date="2014-03" db="EMBL/GenBank/DDBJ databases">
        <authorList>
            <person name="Aksoy S."/>
            <person name="Warren W."/>
            <person name="Wilson R.K."/>
        </authorList>
    </citation>
    <scope>NUCLEOTIDE SEQUENCE [LARGE SCALE GENOMIC DNA]</scope>
    <source>
        <strain evidence="2">IAEA</strain>
    </source>
</reference>
<evidence type="ECO:0000313" key="1">
    <source>
        <dbReference type="EnsemblMetazoa" id="GPAI044151-PA"/>
    </source>
</evidence>
<evidence type="ECO:0000313" key="2">
    <source>
        <dbReference type="Proteomes" id="UP000092445"/>
    </source>
</evidence>
<name>A0A1B0AFM3_GLOPL</name>
<organism evidence="1 2">
    <name type="scientific">Glossina pallidipes</name>
    <name type="common">Tsetse fly</name>
    <dbReference type="NCBI Taxonomy" id="7398"/>
    <lineage>
        <taxon>Eukaryota</taxon>
        <taxon>Metazoa</taxon>
        <taxon>Ecdysozoa</taxon>
        <taxon>Arthropoda</taxon>
        <taxon>Hexapoda</taxon>
        <taxon>Insecta</taxon>
        <taxon>Pterygota</taxon>
        <taxon>Neoptera</taxon>
        <taxon>Endopterygota</taxon>
        <taxon>Diptera</taxon>
        <taxon>Brachycera</taxon>
        <taxon>Muscomorpha</taxon>
        <taxon>Hippoboscoidea</taxon>
        <taxon>Glossinidae</taxon>
        <taxon>Glossina</taxon>
    </lineage>
</organism>
<protein>
    <submittedName>
        <fullName evidence="1">Uncharacterized protein</fullName>
    </submittedName>
</protein>